<dbReference type="Ensembl" id="ENSTRUT00000061793.1">
    <property type="protein sequence ID" value="ENSTRUP00000073754.1"/>
    <property type="gene ID" value="ENSTRUG00000019909.2"/>
</dbReference>
<evidence type="ECO:0000313" key="2">
    <source>
        <dbReference type="Ensembl" id="ENSTRUP00000073754.1"/>
    </source>
</evidence>
<dbReference type="AlphaFoldDB" id="A0A674NJH9"/>
<evidence type="ECO:0000313" key="3">
    <source>
        <dbReference type="Proteomes" id="UP000005226"/>
    </source>
</evidence>
<feature type="region of interest" description="Disordered" evidence="1">
    <location>
        <begin position="104"/>
        <end position="126"/>
    </location>
</feature>
<sequence length="126" mass="14327">IANKAMLCPCDIGDRMDYGQEVQVEYMYAEGTANAICPDFYVGEEPWKKPTDIPRSILDSRSQSCLSLLKMMIIFLWSSSVEGKSKMKYQVRLFPVQPHGFAHRKTEDINPAGKPQIEEAKTDMPH</sequence>
<keyword evidence="3" id="KW-1185">Reference proteome</keyword>
<dbReference type="Proteomes" id="UP000005226">
    <property type="component" value="Chromosome 10"/>
</dbReference>
<name>A0A674NJH9_TAKRU</name>
<reference evidence="2 3" key="1">
    <citation type="journal article" date="2011" name="Genome Biol. Evol.">
        <title>Integration of the genetic map and genome assembly of fugu facilitates insights into distinct features of genome evolution in teleosts and mammals.</title>
        <authorList>
            <person name="Kai W."/>
            <person name="Kikuchi K."/>
            <person name="Tohari S."/>
            <person name="Chew A.K."/>
            <person name="Tay A."/>
            <person name="Fujiwara A."/>
            <person name="Hosoya S."/>
            <person name="Suetake H."/>
            <person name="Naruse K."/>
            <person name="Brenner S."/>
            <person name="Suzuki Y."/>
            <person name="Venkatesh B."/>
        </authorList>
    </citation>
    <scope>NUCLEOTIDE SEQUENCE [LARGE SCALE GENOMIC DNA]</scope>
</reference>
<reference evidence="2" key="2">
    <citation type="submission" date="2025-08" db="UniProtKB">
        <authorList>
            <consortium name="Ensembl"/>
        </authorList>
    </citation>
    <scope>IDENTIFICATION</scope>
</reference>
<proteinExistence type="predicted"/>
<protein>
    <submittedName>
        <fullName evidence="2">Uncharacterized protein</fullName>
    </submittedName>
</protein>
<evidence type="ECO:0000256" key="1">
    <source>
        <dbReference type="SAM" id="MobiDB-lite"/>
    </source>
</evidence>
<reference evidence="2" key="3">
    <citation type="submission" date="2025-09" db="UniProtKB">
        <authorList>
            <consortium name="Ensembl"/>
        </authorList>
    </citation>
    <scope>IDENTIFICATION</scope>
</reference>
<accession>A0A674NJH9</accession>
<organism evidence="2 3">
    <name type="scientific">Takifugu rubripes</name>
    <name type="common">Japanese pufferfish</name>
    <name type="synonym">Fugu rubripes</name>
    <dbReference type="NCBI Taxonomy" id="31033"/>
    <lineage>
        <taxon>Eukaryota</taxon>
        <taxon>Metazoa</taxon>
        <taxon>Chordata</taxon>
        <taxon>Craniata</taxon>
        <taxon>Vertebrata</taxon>
        <taxon>Euteleostomi</taxon>
        <taxon>Actinopterygii</taxon>
        <taxon>Neopterygii</taxon>
        <taxon>Teleostei</taxon>
        <taxon>Neoteleostei</taxon>
        <taxon>Acanthomorphata</taxon>
        <taxon>Eupercaria</taxon>
        <taxon>Tetraodontiformes</taxon>
        <taxon>Tetradontoidea</taxon>
        <taxon>Tetraodontidae</taxon>
        <taxon>Takifugu</taxon>
    </lineage>
</organism>
<feature type="compositionally biased region" description="Basic and acidic residues" evidence="1">
    <location>
        <begin position="116"/>
        <end position="126"/>
    </location>
</feature>